<dbReference type="SMART" id="SM00382">
    <property type="entry name" value="AAA"/>
    <property type="match status" value="1"/>
</dbReference>
<evidence type="ECO:0000256" key="9">
    <source>
        <dbReference type="SAM" id="Phobius"/>
    </source>
</evidence>
<dbReference type="EMBL" id="JMCB01000008">
    <property type="protein sequence ID" value="KFE66972.1"/>
    <property type="molecule type" value="Genomic_DNA"/>
</dbReference>
<sequence length="595" mass="63398">MSVPAVLWRLLRYGRPHVSVLVAAFGCMAVLGLGTGAYAYLMGPALRFLLSGGTEGFGGEHAVPWLSKLPRETALWGFPVVVVLIGLIKGVGYLGQFYFMGLFAQRVVKDLRREVFLKLTALSPSQLSKERVGDLLSRFSTDMTAVEWAAMYTVGSYLRDSLQVLVLAGVALSMSPLLGGVMLAVIPLAALPASRLTRKALKRTREGQSQLGQLAGQLHEGLGGLRTIQAFNGQAAELERFSAHTKAHEKAVVSAAWARGAVPGLMEVLAAAALAGMLAYAAATRAMEPAALLSLITAVILVYQPVKDLGRVTQFAMQAAISGERLFALLDLRHPVEDPPEALPAPTLRQGLRFQDVHFSYGQRRALEGLTLELPVGKVTALVGPSGGGKSTVTSLLLRFEKPQSGHLLLEGVDADRYAAASVRSQFALVTQEPLLFSGTVLDNLRFSRPDATLEEVEAAARVAQADGFIRNLPQGYETRIGERGVILSGGQRQRLCIARAVLSRAPVLVLDEATSSLDPESEREVQAALAAVLPGRTALVIAHRLSTVTGADIIHVMEAGRVVESGTHAELLQASGRYAALWALQTSGAERGAA</sequence>
<feature type="transmembrane region" description="Helical" evidence="9">
    <location>
        <begin position="20"/>
        <end position="41"/>
    </location>
</feature>
<feature type="transmembrane region" description="Helical" evidence="9">
    <location>
        <begin position="264"/>
        <end position="283"/>
    </location>
</feature>
<proteinExistence type="predicted"/>
<evidence type="ECO:0000259" key="11">
    <source>
        <dbReference type="PROSITE" id="PS50929"/>
    </source>
</evidence>
<dbReference type="GO" id="GO:0090374">
    <property type="term" value="P:oligopeptide export from mitochondrion"/>
    <property type="evidence" value="ECO:0007669"/>
    <property type="project" value="TreeGrafter"/>
</dbReference>
<evidence type="ECO:0000256" key="5">
    <source>
        <dbReference type="ARBA" id="ARBA00022741"/>
    </source>
</evidence>
<comment type="subcellular location">
    <subcellularLocation>
        <location evidence="1">Cell membrane</location>
        <topology evidence="1">Multi-pass membrane protein</topology>
    </subcellularLocation>
</comment>
<dbReference type="InterPro" id="IPR027417">
    <property type="entry name" value="P-loop_NTPase"/>
</dbReference>
<dbReference type="InterPro" id="IPR003593">
    <property type="entry name" value="AAA+_ATPase"/>
</dbReference>
<comment type="caution">
    <text evidence="12">The sequence shown here is derived from an EMBL/GenBank/DDBJ whole genome shotgun (WGS) entry which is preliminary data.</text>
</comment>
<evidence type="ECO:0000256" key="3">
    <source>
        <dbReference type="ARBA" id="ARBA00022475"/>
    </source>
</evidence>
<dbReference type="FunFam" id="3.40.50.300:FF:000221">
    <property type="entry name" value="Multidrug ABC transporter ATP-binding protein"/>
    <property type="match status" value="1"/>
</dbReference>
<name>A0A085WH09_9BACT</name>
<dbReference type="GO" id="GO:0005886">
    <property type="term" value="C:plasma membrane"/>
    <property type="evidence" value="ECO:0007669"/>
    <property type="project" value="UniProtKB-SubCell"/>
</dbReference>
<dbReference type="STRING" id="394096.DB31_8325"/>
<reference evidence="12 13" key="1">
    <citation type="submission" date="2014-04" db="EMBL/GenBank/DDBJ databases">
        <title>Genome assembly of Hyalangium minutum DSM 14724.</title>
        <authorList>
            <person name="Sharma G."/>
            <person name="Subramanian S."/>
        </authorList>
    </citation>
    <scope>NUCLEOTIDE SEQUENCE [LARGE SCALE GENOMIC DNA]</scope>
    <source>
        <strain evidence="12 13">DSM 14724</strain>
    </source>
</reference>
<keyword evidence="7 9" id="KW-1133">Transmembrane helix</keyword>
<dbReference type="Gene3D" id="1.20.1560.10">
    <property type="entry name" value="ABC transporter type 1, transmembrane domain"/>
    <property type="match status" value="1"/>
</dbReference>
<dbReference type="PROSITE" id="PS50929">
    <property type="entry name" value="ABC_TM1F"/>
    <property type="match status" value="1"/>
</dbReference>
<dbReference type="GO" id="GO:0016887">
    <property type="term" value="F:ATP hydrolysis activity"/>
    <property type="evidence" value="ECO:0007669"/>
    <property type="project" value="InterPro"/>
</dbReference>
<dbReference type="InterPro" id="IPR011527">
    <property type="entry name" value="ABC1_TM_dom"/>
</dbReference>
<evidence type="ECO:0000313" key="12">
    <source>
        <dbReference type="EMBL" id="KFE66972.1"/>
    </source>
</evidence>
<dbReference type="InterPro" id="IPR036640">
    <property type="entry name" value="ABC1_TM_sf"/>
</dbReference>
<protein>
    <submittedName>
        <fullName evidence="12">Lipid A export ATP-binding/permease protein MsbA</fullName>
    </submittedName>
</protein>
<dbReference type="PROSITE" id="PS50893">
    <property type="entry name" value="ABC_TRANSPORTER_2"/>
    <property type="match status" value="1"/>
</dbReference>
<dbReference type="PROSITE" id="PS00211">
    <property type="entry name" value="ABC_TRANSPORTER_1"/>
    <property type="match status" value="1"/>
</dbReference>
<evidence type="ECO:0000313" key="13">
    <source>
        <dbReference type="Proteomes" id="UP000028725"/>
    </source>
</evidence>
<keyword evidence="6 12" id="KW-0067">ATP-binding</keyword>
<organism evidence="12 13">
    <name type="scientific">Hyalangium minutum</name>
    <dbReference type="NCBI Taxonomy" id="394096"/>
    <lineage>
        <taxon>Bacteria</taxon>
        <taxon>Pseudomonadati</taxon>
        <taxon>Myxococcota</taxon>
        <taxon>Myxococcia</taxon>
        <taxon>Myxococcales</taxon>
        <taxon>Cystobacterineae</taxon>
        <taxon>Archangiaceae</taxon>
        <taxon>Hyalangium</taxon>
    </lineage>
</organism>
<dbReference type="InterPro" id="IPR039421">
    <property type="entry name" value="Type_1_exporter"/>
</dbReference>
<dbReference type="PANTHER" id="PTHR43394:SF7">
    <property type="entry name" value="ABC TRANSPORTER B FAMILY MEMBER 28"/>
    <property type="match status" value="1"/>
</dbReference>
<evidence type="ECO:0000256" key="6">
    <source>
        <dbReference type="ARBA" id="ARBA00022840"/>
    </source>
</evidence>
<dbReference type="Proteomes" id="UP000028725">
    <property type="component" value="Unassembled WGS sequence"/>
</dbReference>
<dbReference type="CDD" id="cd18552">
    <property type="entry name" value="ABC_6TM_MsbA_like"/>
    <property type="match status" value="1"/>
</dbReference>
<feature type="transmembrane region" description="Helical" evidence="9">
    <location>
        <begin position="75"/>
        <end position="99"/>
    </location>
</feature>
<evidence type="ECO:0000256" key="7">
    <source>
        <dbReference type="ARBA" id="ARBA00022989"/>
    </source>
</evidence>
<dbReference type="PANTHER" id="PTHR43394">
    <property type="entry name" value="ATP-DEPENDENT PERMEASE MDL1, MITOCHONDRIAL"/>
    <property type="match status" value="1"/>
</dbReference>
<keyword evidence="5" id="KW-0547">Nucleotide-binding</keyword>
<feature type="transmembrane region" description="Helical" evidence="9">
    <location>
        <begin position="164"/>
        <end position="193"/>
    </location>
</feature>
<dbReference type="PATRIC" id="fig|394096.3.peg.4366"/>
<keyword evidence="4 9" id="KW-0812">Transmembrane</keyword>
<evidence type="ECO:0000256" key="8">
    <source>
        <dbReference type="ARBA" id="ARBA00023136"/>
    </source>
</evidence>
<dbReference type="SUPFAM" id="SSF52540">
    <property type="entry name" value="P-loop containing nucleoside triphosphate hydrolases"/>
    <property type="match status" value="1"/>
</dbReference>
<evidence type="ECO:0000256" key="2">
    <source>
        <dbReference type="ARBA" id="ARBA00022448"/>
    </source>
</evidence>
<dbReference type="GO" id="GO:0005524">
    <property type="term" value="F:ATP binding"/>
    <property type="evidence" value="ECO:0007669"/>
    <property type="project" value="UniProtKB-KW"/>
</dbReference>
<keyword evidence="8 9" id="KW-0472">Membrane</keyword>
<dbReference type="InterPro" id="IPR003439">
    <property type="entry name" value="ABC_transporter-like_ATP-bd"/>
</dbReference>
<feature type="domain" description="ABC transporter" evidence="10">
    <location>
        <begin position="352"/>
        <end position="585"/>
    </location>
</feature>
<dbReference type="AlphaFoldDB" id="A0A085WH09"/>
<keyword evidence="2" id="KW-0813">Transport</keyword>
<dbReference type="SUPFAM" id="SSF90123">
    <property type="entry name" value="ABC transporter transmembrane region"/>
    <property type="match status" value="1"/>
</dbReference>
<keyword evidence="13" id="KW-1185">Reference proteome</keyword>
<keyword evidence="3" id="KW-1003">Cell membrane</keyword>
<dbReference type="InterPro" id="IPR017871">
    <property type="entry name" value="ABC_transporter-like_CS"/>
</dbReference>
<dbReference type="GO" id="GO:0015421">
    <property type="term" value="F:ABC-type oligopeptide transporter activity"/>
    <property type="evidence" value="ECO:0007669"/>
    <property type="project" value="TreeGrafter"/>
</dbReference>
<evidence type="ECO:0000259" key="10">
    <source>
        <dbReference type="PROSITE" id="PS50893"/>
    </source>
</evidence>
<gene>
    <name evidence="12" type="ORF">DB31_8325</name>
</gene>
<evidence type="ECO:0000256" key="4">
    <source>
        <dbReference type="ARBA" id="ARBA00022692"/>
    </source>
</evidence>
<feature type="transmembrane region" description="Helical" evidence="9">
    <location>
        <begin position="289"/>
        <end position="306"/>
    </location>
</feature>
<dbReference type="Gene3D" id="3.40.50.300">
    <property type="entry name" value="P-loop containing nucleotide triphosphate hydrolases"/>
    <property type="match status" value="1"/>
</dbReference>
<feature type="domain" description="ABC transmembrane type-1" evidence="11">
    <location>
        <begin position="22"/>
        <end position="318"/>
    </location>
</feature>
<dbReference type="Pfam" id="PF00664">
    <property type="entry name" value="ABC_membrane"/>
    <property type="match status" value="1"/>
</dbReference>
<accession>A0A085WH09</accession>
<evidence type="ECO:0000256" key="1">
    <source>
        <dbReference type="ARBA" id="ARBA00004651"/>
    </source>
</evidence>
<dbReference type="Pfam" id="PF00005">
    <property type="entry name" value="ABC_tran"/>
    <property type="match status" value="1"/>
</dbReference>